<evidence type="ECO:0000313" key="2">
    <source>
        <dbReference type="Proteomes" id="UP001457282"/>
    </source>
</evidence>
<evidence type="ECO:0000313" key="1">
    <source>
        <dbReference type="EMBL" id="KAK9931584.1"/>
    </source>
</evidence>
<comment type="caution">
    <text evidence="1">The sequence shown here is derived from an EMBL/GenBank/DDBJ whole genome shotgun (WGS) entry which is preliminary data.</text>
</comment>
<reference evidence="1 2" key="1">
    <citation type="journal article" date="2023" name="G3 (Bethesda)">
        <title>A chromosome-length genome assembly and annotation of blackberry (Rubus argutus, cv. 'Hillquist').</title>
        <authorList>
            <person name="Bruna T."/>
            <person name="Aryal R."/>
            <person name="Dudchenko O."/>
            <person name="Sargent D.J."/>
            <person name="Mead D."/>
            <person name="Buti M."/>
            <person name="Cavallini A."/>
            <person name="Hytonen T."/>
            <person name="Andres J."/>
            <person name="Pham M."/>
            <person name="Weisz D."/>
            <person name="Mascagni F."/>
            <person name="Usai G."/>
            <person name="Natali L."/>
            <person name="Bassil N."/>
            <person name="Fernandez G.E."/>
            <person name="Lomsadze A."/>
            <person name="Armour M."/>
            <person name="Olukolu B."/>
            <person name="Poorten T."/>
            <person name="Britton C."/>
            <person name="Davik J."/>
            <person name="Ashrafi H."/>
            <person name="Aiden E.L."/>
            <person name="Borodovsky M."/>
            <person name="Worthington M."/>
        </authorList>
    </citation>
    <scope>NUCLEOTIDE SEQUENCE [LARGE SCALE GENOMIC DNA]</scope>
    <source>
        <strain evidence="1">PI 553951</strain>
    </source>
</reference>
<organism evidence="1 2">
    <name type="scientific">Rubus argutus</name>
    <name type="common">Southern blackberry</name>
    <dbReference type="NCBI Taxonomy" id="59490"/>
    <lineage>
        <taxon>Eukaryota</taxon>
        <taxon>Viridiplantae</taxon>
        <taxon>Streptophyta</taxon>
        <taxon>Embryophyta</taxon>
        <taxon>Tracheophyta</taxon>
        <taxon>Spermatophyta</taxon>
        <taxon>Magnoliopsida</taxon>
        <taxon>eudicotyledons</taxon>
        <taxon>Gunneridae</taxon>
        <taxon>Pentapetalae</taxon>
        <taxon>rosids</taxon>
        <taxon>fabids</taxon>
        <taxon>Rosales</taxon>
        <taxon>Rosaceae</taxon>
        <taxon>Rosoideae</taxon>
        <taxon>Rosoideae incertae sedis</taxon>
        <taxon>Rubus</taxon>
    </lineage>
</organism>
<evidence type="ECO:0008006" key="3">
    <source>
        <dbReference type="Google" id="ProtNLM"/>
    </source>
</evidence>
<dbReference type="EMBL" id="JBEDUW010000004">
    <property type="protein sequence ID" value="KAK9931584.1"/>
    <property type="molecule type" value="Genomic_DNA"/>
</dbReference>
<name>A0AAW1X5L6_RUBAR</name>
<protein>
    <recommendedName>
        <fullName evidence="3">Pentatricopeptide repeat-containing protein</fullName>
    </recommendedName>
</protein>
<proteinExistence type="predicted"/>
<keyword evidence="2" id="KW-1185">Reference proteome</keyword>
<sequence>MRHLYQIQAQVVTNSIPSIDPKLIAVKLIGACANLANTRHLALIFHHYLKSPNIFAYNALLKAFAQNNDWQHTIHYQ</sequence>
<gene>
    <name evidence="1" type="ORF">M0R45_018856</name>
</gene>
<dbReference type="InterPro" id="IPR011990">
    <property type="entry name" value="TPR-like_helical_dom_sf"/>
</dbReference>
<accession>A0AAW1X5L6</accession>
<dbReference type="Gene3D" id="1.25.40.10">
    <property type="entry name" value="Tetratricopeptide repeat domain"/>
    <property type="match status" value="1"/>
</dbReference>
<dbReference type="Proteomes" id="UP001457282">
    <property type="component" value="Unassembled WGS sequence"/>
</dbReference>
<dbReference type="AlphaFoldDB" id="A0AAW1X5L6"/>